<dbReference type="PANTHER" id="PTHR23044:SF61">
    <property type="entry name" value="3'-5' EXORIBONUCLEASE 1-RELATED"/>
    <property type="match status" value="1"/>
</dbReference>
<dbReference type="GO" id="GO:0003676">
    <property type="term" value="F:nucleic acid binding"/>
    <property type="evidence" value="ECO:0007669"/>
    <property type="project" value="InterPro"/>
</dbReference>
<dbReference type="EMBL" id="JAGGNH010000003">
    <property type="protein sequence ID" value="KAJ0978983.1"/>
    <property type="molecule type" value="Genomic_DNA"/>
</dbReference>
<reference evidence="9" key="2">
    <citation type="journal article" date="2022" name="Hortic Res">
        <title>The genome of Dioscorea zingiberensis sheds light on the biosynthesis, origin and evolution of the medicinally important diosgenin saponins.</title>
        <authorList>
            <person name="Li Y."/>
            <person name="Tan C."/>
            <person name="Li Z."/>
            <person name="Guo J."/>
            <person name="Li S."/>
            <person name="Chen X."/>
            <person name="Wang C."/>
            <person name="Dai X."/>
            <person name="Yang H."/>
            <person name="Song W."/>
            <person name="Hou L."/>
            <person name="Xu J."/>
            <person name="Tong Z."/>
            <person name="Xu A."/>
            <person name="Yuan X."/>
            <person name="Wang W."/>
            <person name="Yang Q."/>
            <person name="Chen L."/>
            <person name="Sun Z."/>
            <person name="Wang K."/>
            <person name="Pan B."/>
            <person name="Chen J."/>
            <person name="Bao Y."/>
            <person name="Liu F."/>
            <person name="Qi X."/>
            <person name="Gang D.R."/>
            <person name="Wen J."/>
            <person name="Li J."/>
        </authorList>
    </citation>
    <scope>NUCLEOTIDE SEQUENCE</scope>
    <source>
        <strain evidence="9">Dzin_1.0</strain>
    </source>
</reference>
<evidence type="ECO:0000256" key="3">
    <source>
        <dbReference type="ARBA" id="ARBA00022771"/>
    </source>
</evidence>
<dbReference type="SMART" id="SM00479">
    <property type="entry name" value="EXOIII"/>
    <property type="match status" value="1"/>
</dbReference>
<dbReference type="InterPro" id="IPR051274">
    <property type="entry name" value="3-5_Exoribonuclease"/>
</dbReference>
<dbReference type="PANTHER" id="PTHR23044">
    <property type="entry name" value="3'-5' EXONUCLEASE ERI1-RELATED"/>
    <property type="match status" value="1"/>
</dbReference>
<accession>A0A9D5CV85</accession>
<dbReference type="GO" id="GO:0000175">
    <property type="term" value="F:3'-5'-RNA exonuclease activity"/>
    <property type="evidence" value="ECO:0007669"/>
    <property type="project" value="InterPro"/>
</dbReference>
<keyword evidence="4" id="KW-0378">Hydrolase</keyword>
<organism evidence="9 10">
    <name type="scientific">Dioscorea zingiberensis</name>
    <dbReference type="NCBI Taxonomy" id="325984"/>
    <lineage>
        <taxon>Eukaryota</taxon>
        <taxon>Viridiplantae</taxon>
        <taxon>Streptophyta</taxon>
        <taxon>Embryophyta</taxon>
        <taxon>Tracheophyta</taxon>
        <taxon>Spermatophyta</taxon>
        <taxon>Magnoliopsida</taxon>
        <taxon>Liliopsida</taxon>
        <taxon>Dioscoreales</taxon>
        <taxon>Dioscoreaceae</taxon>
        <taxon>Dioscorea</taxon>
    </lineage>
</organism>
<dbReference type="GO" id="GO:0008270">
    <property type="term" value="F:zinc ion binding"/>
    <property type="evidence" value="ECO:0007669"/>
    <property type="project" value="UniProtKB-KW"/>
</dbReference>
<dbReference type="Gene3D" id="3.30.420.10">
    <property type="entry name" value="Ribonuclease H-like superfamily/Ribonuclease H"/>
    <property type="match status" value="1"/>
</dbReference>
<name>A0A9D5CV85_9LILI</name>
<dbReference type="FunFam" id="3.30.420.10:FF:000068">
    <property type="entry name" value="Exonuclease domain-containing protein 1"/>
    <property type="match status" value="1"/>
</dbReference>
<dbReference type="PROSITE" id="PS51999">
    <property type="entry name" value="ZF_GRF"/>
    <property type="match status" value="1"/>
</dbReference>
<protein>
    <recommendedName>
        <fullName evidence="8">GRF-type domain-containing protein</fullName>
    </recommendedName>
</protein>
<dbReference type="InterPro" id="IPR047201">
    <property type="entry name" value="ERI-1_3'hExo-like"/>
</dbReference>
<evidence type="ECO:0000256" key="7">
    <source>
        <dbReference type="PROSITE-ProRule" id="PRU01343"/>
    </source>
</evidence>
<evidence type="ECO:0000313" key="10">
    <source>
        <dbReference type="Proteomes" id="UP001085076"/>
    </source>
</evidence>
<dbReference type="InterPro" id="IPR010666">
    <property type="entry name" value="Znf_GRF"/>
</dbReference>
<evidence type="ECO:0000256" key="2">
    <source>
        <dbReference type="ARBA" id="ARBA00022723"/>
    </source>
</evidence>
<feature type="domain" description="GRF-type" evidence="8">
    <location>
        <begin position="388"/>
        <end position="432"/>
    </location>
</feature>
<evidence type="ECO:0000256" key="5">
    <source>
        <dbReference type="ARBA" id="ARBA00022833"/>
    </source>
</evidence>
<dbReference type="Proteomes" id="UP001085076">
    <property type="component" value="Miscellaneous, Linkage group lg03"/>
</dbReference>
<keyword evidence="1" id="KW-0540">Nuclease</keyword>
<dbReference type="OrthoDB" id="448399at2759"/>
<dbReference type="Pfam" id="PF00929">
    <property type="entry name" value="RNase_T"/>
    <property type="match status" value="1"/>
</dbReference>
<keyword evidence="6" id="KW-0269">Exonuclease</keyword>
<keyword evidence="5" id="KW-0862">Zinc</keyword>
<dbReference type="CDD" id="cd06133">
    <property type="entry name" value="ERI-1_3'hExo_like"/>
    <property type="match status" value="1"/>
</dbReference>
<evidence type="ECO:0000259" key="8">
    <source>
        <dbReference type="PROSITE" id="PS51999"/>
    </source>
</evidence>
<dbReference type="AlphaFoldDB" id="A0A9D5CV85"/>
<evidence type="ECO:0000256" key="1">
    <source>
        <dbReference type="ARBA" id="ARBA00022722"/>
    </source>
</evidence>
<keyword evidence="3 7" id="KW-0863">Zinc-finger</keyword>
<proteinExistence type="predicted"/>
<dbReference type="InterPro" id="IPR012337">
    <property type="entry name" value="RNaseH-like_sf"/>
</dbReference>
<evidence type="ECO:0000256" key="6">
    <source>
        <dbReference type="ARBA" id="ARBA00022839"/>
    </source>
</evidence>
<reference evidence="9" key="1">
    <citation type="submission" date="2021-03" db="EMBL/GenBank/DDBJ databases">
        <authorList>
            <person name="Li Z."/>
            <person name="Yang C."/>
        </authorList>
    </citation>
    <scope>NUCLEOTIDE SEQUENCE</scope>
    <source>
        <strain evidence="9">Dzin_1.0</strain>
        <tissue evidence="9">Leaf</tissue>
    </source>
</reference>
<keyword evidence="2" id="KW-0479">Metal-binding</keyword>
<dbReference type="SUPFAM" id="SSF53098">
    <property type="entry name" value="Ribonuclease H-like"/>
    <property type="match status" value="1"/>
</dbReference>
<evidence type="ECO:0000313" key="9">
    <source>
        <dbReference type="EMBL" id="KAJ0978983.1"/>
    </source>
</evidence>
<evidence type="ECO:0000256" key="4">
    <source>
        <dbReference type="ARBA" id="ARBA00022801"/>
    </source>
</evidence>
<dbReference type="InterPro" id="IPR013520">
    <property type="entry name" value="Ribonucl_H"/>
</dbReference>
<comment type="caution">
    <text evidence="9">The sequence shown here is derived from an EMBL/GenBank/DDBJ whole genome shotgun (WGS) entry which is preliminary data.</text>
</comment>
<sequence>MSDDPDPEEPMDKTNEASVRCIKFKSHHIASQGSGNASKQNHELKDEMNVYPGGLESNNSFGRVSYTPPNQAYARPFYHQDCWTFPSIYYEVHKVPQSQMNTFENNFCPMNRNYFFPFENRFHYVPLKMFTQGYQHELQFQEFEYFVVIDFEATCDKEKKPNPQEIIEFPSVLVNSVTGQLEDFFQTYVRPAYHQHLTDFCKELTGIQQIQVDGGVPLNVALGMHDRWLEGNGIKHKRFAVVTWGDWDCRTMLESECRFKRIPKPPYFNRWINLKVPFQDMFGRVRCTLKEAVQMAGLAWEGRPHCGLDDARNTARLLALLMHRGFRFSITNELPFHPTDCPLWAHHPFNNHPICQTLHPQKLKEAPRPMAQSHPFMDNINREMCNYCHCGVMSSKSFIRKPGPSQGRCFFGCGNWTASRRAVCNYFAWASP</sequence>
<keyword evidence="10" id="KW-1185">Reference proteome</keyword>
<dbReference type="InterPro" id="IPR036397">
    <property type="entry name" value="RNaseH_sf"/>
</dbReference>
<gene>
    <name evidence="9" type="ORF">J5N97_014457</name>
</gene>